<dbReference type="Gene3D" id="3.40.47.10">
    <property type="match status" value="1"/>
</dbReference>
<organism evidence="10">
    <name type="scientific">Moorena producens (strain JHB)</name>
    <dbReference type="NCBI Taxonomy" id="1454205"/>
    <lineage>
        <taxon>Bacteria</taxon>
        <taxon>Bacillati</taxon>
        <taxon>Cyanobacteriota</taxon>
        <taxon>Cyanophyceae</taxon>
        <taxon>Coleofasciculales</taxon>
        <taxon>Coleofasciculaceae</taxon>
        <taxon>Moorena</taxon>
    </lineage>
</organism>
<dbReference type="Gene3D" id="3.30.70.3290">
    <property type="match status" value="1"/>
</dbReference>
<feature type="region of interest" description="Disordered" evidence="6">
    <location>
        <begin position="2209"/>
        <end position="2240"/>
    </location>
</feature>
<dbReference type="EMBL" id="CP017708">
    <property type="protein sequence ID" value="WAN69259.1"/>
    <property type="molecule type" value="Genomic_DNA"/>
</dbReference>
<evidence type="ECO:0000256" key="2">
    <source>
        <dbReference type="ARBA" id="ARBA00022553"/>
    </source>
</evidence>
<dbReference type="Pfam" id="PF21394">
    <property type="entry name" value="Beta-ketacyl_N"/>
    <property type="match status" value="1"/>
</dbReference>
<dbReference type="InterPro" id="IPR016036">
    <property type="entry name" value="Malonyl_transacylase_ACP-bd"/>
</dbReference>
<dbReference type="Pfam" id="PF21089">
    <property type="entry name" value="PKS_DH_N"/>
    <property type="match status" value="1"/>
</dbReference>
<dbReference type="InterPro" id="IPR020807">
    <property type="entry name" value="PKS_DH"/>
</dbReference>
<dbReference type="InterPro" id="IPR016039">
    <property type="entry name" value="Thiolase-like"/>
</dbReference>
<dbReference type="Gene3D" id="1.10.1200.10">
    <property type="entry name" value="ACP-like"/>
    <property type="match status" value="1"/>
</dbReference>
<evidence type="ECO:0000313" key="10">
    <source>
        <dbReference type="EMBL" id="WAN69259.1"/>
    </source>
</evidence>
<dbReference type="InterPro" id="IPR009081">
    <property type="entry name" value="PP-bd_ACP"/>
</dbReference>
<feature type="domain" description="Carrier" evidence="7">
    <location>
        <begin position="2129"/>
        <end position="2207"/>
    </location>
</feature>
<gene>
    <name evidence="10" type="ORF">BJP36_43655</name>
</gene>
<dbReference type="Proteomes" id="UP000176944">
    <property type="component" value="Chromosome"/>
</dbReference>
<sequence>MEPIAIIGIGCRFPGAENPEAFWKLLCDGVDAISEIPKTRWDLRDLYDSDPDTPGKMNSRYGGFLPQVDQFDPHFFGISPREATAMDPQQRLLLEVAWEALEDAGQVRDHLAGSRTGVFVGISNNDYSYTHPDYSTQPQGYDLTGNALNIAAGRLSYLFNFKGPAIAIDTACSSSMVAVHLACQSLWNGESSLALAGGVNIIVSPIGHIALSKLKALSPDGRCKAFDAKANGYVRSEGAGCIVLKPLSKALADNDPIYATIRGSAVNHDGRSKGLTVPYGPAQEELIRQALDNAGVAPSEISYIEAHGTGTPLGDPIEMMALGSVLATDRQEENYCAVGAVKTNIGHLEAAAGIASLIKVALSLKHQQLPPSLHFENPNPYIPFDTLPLRVQERLSPWPEQFGLAKAGVSSFGFAGTNAHVILEQAPQSSQLPDQARPLNPPYLLPLSAHSPEAVKSLANTYQHCLGTRDIDPTLLEDICYTASVRRTHHKHRLALVVNSPEDAKERLQDLLQDPCDLDLAAANKRGNRRPKVVFVCSGQGPQWWGMGRELLQSEPVFRGAIEECDALIRAQANWSLLAELTADESQSRLGETEIAQPAIFALQVALARLWRSWGIEPKAVVGHSLGEVAAAHIAGTLSLANAVRLICDRGRLMQQATGNGKMAALELSLADTEHLLSECDRIFGSENPKLGIAAINSPTSTVVSGESRAMELFLEFLAQRQPDVFYKLLPVNYAFHSSQMAPFQEDLVQRLEGLEPQPETIPIYSTVTGCPSQGSDFDATYWGQNIRQAVRFAPAIEALVEAGHTIFLEISPHPVLSGYIAQILNHLDQAGVVVPSLRRSQGERGTMLTSLGKLYTQGFTVAWNKLFRSSHCQVVSLPSYPWQEERYWVEQKSQRPSQRLQAFLSQENPDVHPLLGQRLRSPLTETLFESQLTPDLQPLLAGHQVYGMVVLPGAAYLEMALAAGAKVLGSDLGSGSTTLKDVVIQEALVIPEDASRTVQLILTPEGTGEALWRIVSLATEGEDGPNAWTQHAIGKISVGKTNGETQLVSISIEDLKAKFPEELSVKEYYQQLRQRGLEYGSSFQGIEQLWRQEGEALGRIQLPEELVSQAEVYQLHPVLMDSGLQLLFATLSGDGDTDTYLPVGLDSLRVYRRPENQLWIYGQMRPQDGLNQESRTADLKLLDNHGQVIAELEGLHVKRAKRQALLHTLQDDFKDWLYEVEWQPKTRLGQTLAADYFPSPSQISDRIQPHADQLQNQHGLEIYEDILVQLEAFSGAYVVSAFQKMGWQFPLNEPITVVSLAQQLGIIEPHHRLFGRMLDILAEEGILTKINSTQWQVSRKPDPQVFEQKPTDLLAQYPAYDAEFTLLERCGEQLAEVVQGKCDPIQLLFPDGSFTSAEKLYQESPGNRVFNLLIQKAVSMAVEKLPKGRTIRVLEIGAGTGGTTSYVASQLPANRTDYVFTDLSHLFMAKAEQKFRDYPFIRYQILDIEQDIEAQGFASNQFDLILASNVIHATSDLRRTMTHVQQLLAPEGMVMLLEGTGRQRWLDLIFGLTEGWWKFTDTELRPDYPLLTPYQWQDLLEDIGFAETGTIPEAGANSGSLSHQSIILAQTAQLDLQTEQQELISPMPGQGSSWLIFADNKGIGQQLAAQLSSRGETCTMVFPSTSYQQLGEGQYQINPEQPEDFQQLLKAVTSNDSPPCRGVVHLWSLNTVDPATMTVADLEAASVLGCRSVLHLLQSMVKAEFSNLPSLWLVTQGAKQVSAQPTPLAVAQSPLWGLGKVITLEHPELDFVQVDLDPLGQDDQAKALFEELCLDDNEGENNLVLRQGQRYVPRLVRHRQPESTPVELHSDGTYWITGGLGGLGLVVAQWLVAHGAKHLVLVGRSGASEQAKVTLKELEQMGAKILVAQADASQTEQVKKVLGEIEVSMPPLKGVIHAAGVLEVGLLEQQNWQDFAKVLAPKVQGAWNLHLLTQHIPLDFFILFSSIASLIGSPGQGNHAAANTFLDTLAHYRQTQGLPGLSINWGAWSDLGAVAKRNLNKMSSMRGLGTIAPKQGLQVLEQIFHNPCAQIGVMPIEWSEFLQQFSADNIPPLLSELTLEATTQVLAEETSTQALEFLQGLQQVPSHERHERLVSHIRDQVSKVLGWSSSHTLDPHQGFFDIGMDSLTSVELRNRLQTSLGRSLSSTLIFDYPTIDALAGYLVSEMFTEEEQEEDTDSAETTQKDDHPTQTLTSVDVEQLSEEDAEALLLKELASISY</sequence>
<feature type="region of interest" description="N-terminal hotdog fold" evidence="5">
    <location>
        <begin position="913"/>
        <end position="1044"/>
    </location>
</feature>
<reference evidence="10" key="1">
    <citation type="journal article" date="2017" name="Proc. Natl. Acad. Sci. U.S.A.">
        <title>Comparative genomics uncovers the prolific and distinctive metabolic potential of the cyanobacterial genus Moorea.</title>
        <authorList>
            <person name="Leao T."/>
            <person name="Castelao G."/>
            <person name="Korobeynikov A."/>
            <person name="Monroe E.A."/>
            <person name="Podell S."/>
            <person name="Glukhov E."/>
            <person name="Allen E.E."/>
            <person name="Gerwick W.H."/>
            <person name="Gerwick L."/>
        </authorList>
    </citation>
    <scope>NUCLEOTIDE SEQUENCE</scope>
    <source>
        <strain evidence="10">JHB</strain>
    </source>
</reference>
<evidence type="ECO:0000256" key="6">
    <source>
        <dbReference type="SAM" id="MobiDB-lite"/>
    </source>
</evidence>
<dbReference type="InterPro" id="IPR032821">
    <property type="entry name" value="PKS_assoc"/>
</dbReference>
<protein>
    <submittedName>
        <fullName evidence="10">Type I polyketide synthase</fullName>
    </submittedName>
</protein>
<dbReference type="InterPro" id="IPR006162">
    <property type="entry name" value="Ppantetheine_attach_site"/>
</dbReference>
<feature type="domain" description="Ketosynthase family 3 (KS3)" evidence="8">
    <location>
        <begin position="1"/>
        <end position="425"/>
    </location>
</feature>
<dbReference type="SMART" id="SM00825">
    <property type="entry name" value="PKS_KS"/>
    <property type="match status" value="1"/>
</dbReference>
<name>A0A9Q9UVW6_MOOP1</name>
<dbReference type="InterPro" id="IPR049551">
    <property type="entry name" value="PKS_DH_C"/>
</dbReference>
<feature type="compositionally biased region" description="Acidic residues" evidence="6">
    <location>
        <begin position="2209"/>
        <end position="2219"/>
    </location>
</feature>
<proteinExistence type="predicted"/>
<dbReference type="SUPFAM" id="SSF53901">
    <property type="entry name" value="Thiolase-like"/>
    <property type="match status" value="1"/>
</dbReference>
<evidence type="ECO:0000256" key="4">
    <source>
        <dbReference type="ARBA" id="ARBA00023268"/>
    </source>
</evidence>
<dbReference type="GO" id="GO:0006633">
    <property type="term" value="P:fatty acid biosynthetic process"/>
    <property type="evidence" value="ECO:0007669"/>
    <property type="project" value="InterPro"/>
</dbReference>
<dbReference type="SUPFAM" id="SSF53335">
    <property type="entry name" value="S-adenosyl-L-methionine-dependent methyltransferases"/>
    <property type="match status" value="1"/>
</dbReference>
<dbReference type="PANTHER" id="PTHR43775:SF37">
    <property type="entry name" value="SI:DKEY-61P9.11"/>
    <property type="match status" value="1"/>
</dbReference>
<dbReference type="GO" id="GO:0004315">
    <property type="term" value="F:3-oxoacyl-[acyl-carrier-protein] synthase activity"/>
    <property type="evidence" value="ECO:0007669"/>
    <property type="project" value="InterPro"/>
</dbReference>
<reference evidence="10" key="2">
    <citation type="submission" date="2022-10" db="EMBL/GenBank/DDBJ databases">
        <authorList>
            <person name="Ngo T.-E."/>
        </authorList>
    </citation>
    <scope>NUCLEOTIDE SEQUENCE</scope>
    <source>
        <strain evidence="10">JHB</strain>
    </source>
</reference>
<dbReference type="InterPro" id="IPR036291">
    <property type="entry name" value="NAD(P)-bd_dom_sf"/>
</dbReference>
<dbReference type="Pfam" id="PF00550">
    <property type="entry name" value="PP-binding"/>
    <property type="match status" value="1"/>
</dbReference>
<dbReference type="CDD" id="cd02440">
    <property type="entry name" value="AdoMet_MTases"/>
    <property type="match status" value="1"/>
</dbReference>
<dbReference type="Gene3D" id="3.40.366.10">
    <property type="entry name" value="Malonyl-Coenzyme A Acyl Carrier Protein, domain 2"/>
    <property type="match status" value="1"/>
</dbReference>
<feature type="active site" description="Proton donor; for dehydratase activity" evidence="5">
    <location>
        <position position="1122"/>
    </location>
</feature>
<dbReference type="Pfam" id="PF00109">
    <property type="entry name" value="ketoacyl-synt"/>
    <property type="match status" value="1"/>
</dbReference>
<dbReference type="InterPro" id="IPR049490">
    <property type="entry name" value="C883_1060-like_KR_N"/>
</dbReference>
<dbReference type="FunFam" id="1.10.1200.10:FF:000007">
    <property type="entry name" value="Probable polyketide synthase pks17"/>
    <property type="match status" value="1"/>
</dbReference>
<dbReference type="FunFam" id="3.40.47.10:FF:000019">
    <property type="entry name" value="Polyketide synthase type I"/>
    <property type="match status" value="1"/>
</dbReference>
<evidence type="ECO:0000259" key="9">
    <source>
        <dbReference type="PROSITE" id="PS52019"/>
    </source>
</evidence>
<evidence type="ECO:0000256" key="1">
    <source>
        <dbReference type="ARBA" id="ARBA00022450"/>
    </source>
</evidence>
<dbReference type="SMART" id="SM00826">
    <property type="entry name" value="PKS_DH"/>
    <property type="match status" value="1"/>
</dbReference>
<dbReference type="InterPro" id="IPR057326">
    <property type="entry name" value="KR_dom"/>
</dbReference>
<dbReference type="GO" id="GO:0004312">
    <property type="term" value="F:fatty acid synthase activity"/>
    <property type="evidence" value="ECO:0007669"/>
    <property type="project" value="TreeGrafter"/>
</dbReference>
<dbReference type="GO" id="GO:0031177">
    <property type="term" value="F:phosphopantetheine binding"/>
    <property type="evidence" value="ECO:0007669"/>
    <property type="project" value="InterPro"/>
</dbReference>
<dbReference type="InterPro" id="IPR014031">
    <property type="entry name" value="Ketoacyl_synth_C"/>
</dbReference>
<dbReference type="PANTHER" id="PTHR43775">
    <property type="entry name" value="FATTY ACID SYNTHASE"/>
    <property type="match status" value="1"/>
</dbReference>
<dbReference type="InterPro" id="IPR013968">
    <property type="entry name" value="PKS_KR"/>
</dbReference>
<dbReference type="Pfam" id="PF14765">
    <property type="entry name" value="PS-DH"/>
    <property type="match status" value="1"/>
</dbReference>
<dbReference type="Pfam" id="PF00698">
    <property type="entry name" value="Acyl_transf_1"/>
    <property type="match status" value="1"/>
</dbReference>
<dbReference type="PROSITE" id="PS00012">
    <property type="entry name" value="PHOSPHOPANTETHEINE"/>
    <property type="match status" value="1"/>
</dbReference>
<dbReference type="InterPro" id="IPR001227">
    <property type="entry name" value="Ac_transferase_dom_sf"/>
</dbReference>
<dbReference type="Pfam" id="PF08242">
    <property type="entry name" value="Methyltransf_12"/>
    <property type="match status" value="1"/>
</dbReference>
<dbReference type="PROSITE" id="PS52004">
    <property type="entry name" value="KS3_2"/>
    <property type="match status" value="1"/>
</dbReference>
<dbReference type="CDD" id="cd00833">
    <property type="entry name" value="PKS"/>
    <property type="match status" value="1"/>
</dbReference>
<evidence type="ECO:0000256" key="5">
    <source>
        <dbReference type="PROSITE-ProRule" id="PRU01363"/>
    </source>
</evidence>
<dbReference type="Gene3D" id="3.10.129.110">
    <property type="entry name" value="Polyketide synthase dehydratase"/>
    <property type="match status" value="1"/>
</dbReference>
<feature type="active site" description="Proton acceptor; for dehydratase activity" evidence="5">
    <location>
        <position position="944"/>
    </location>
</feature>
<dbReference type="SMART" id="SM01294">
    <property type="entry name" value="PKS_PP_betabranch"/>
    <property type="match status" value="1"/>
</dbReference>
<keyword evidence="1" id="KW-0596">Phosphopantetheine</keyword>
<dbReference type="Pfam" id="PF08659">
    <property type="entry name" value="KR"/>
    <property type="match status" value="1"/>
</dbReference>
<dbReference type="Gene3D" id="3.40.50.150">
    <property type="entry name" value="Vaccinia Virus protein VP39"/>
    <property type="match status" value="1"/>
</dbReference>
<dbReference type="InterPro" id="IPR049552">
    <property type="entry name" value="PKS_DH_N"/>
</dbReference>
<dbReference type="SUPFAM" id="SSF51735">
    <property type="entry name" value="NAD(P)-binding Rossmann-fold domains"/>
    <property type="match status" value="2"/>
</dbReference>
<dbReference type="SUPFAM" id="SSF52151">
    <property type="entry name" value="FabD/lysophospholipase-like"/>
    <property type="match status" value="1"/>
</dbReference>
<dbReference type="Pfam" id="PF16197">
    <property type="entry name" value="KAsynt_C_assoc"/>
    <property type="match status" value="1"/>
</dbReference>
<dbReference type="PROSITE" id="PS00606">
    <property type="entry name" value="KS3_1"/>
    <property type="match status" value="1"/>
</dbReference>
<dbReference type="FunFam" id="3.40.366.10:FF:000002">
    <property type="entry name" value="Probable polyketide synthase 2"/>
    <property type="match status" value="1"/>
</dbReference>
<dbReference type="InterPro" id="IPR013217">
    <property type="entry name" value="Methyltransf_12"/>
</dbReference>
<dbReference type="SMART" id="SM00823">
    <property type="entry name" value="PKS_PP"/>
    <property type="match status" value="1"/>
</dbReference>
<dbReference type="InterPro" id="IPR018201">
    <property type="entry name" value="Ketoacyl_synth_AS"/>
</dbReference>
<dbReference type="InterPro" id="IPR042104">
    <property type="entry name" value="PKS_dehydratase_sf"/>
</dbReference>
<keyword evidence="3" id="KW-0808">Transferase</keyword>
<dbReference type="Pfam" id="PF02801">
    <property type="entry name" value="Ketoacyl-synt_C"/>
    <property type="match status" value="1"/>
</dbReference>
<dbReference type="SMART" id="SM00822">
    <property type="entry name" value="PKS_KR"/>
    <property type="match status" value="1"/>
</dbReference>
<dbReference type="CDD" id="cd08955">
    <property type="entry name" value="KR_2_FAS_SDR_x"/>
    <property type="match status" value="1"/>
</dbReference>
<dbReference type="PROSITE" id="PS52019">
    <property type="entry name" value="PKS_MFAS_DH"/>
    <property type="match status" value="1"/>
</dbReference>
<dbReference type="InterPro" id="IPR029063">
    <property type="entry name" value="SAM-dependent_MTases_sf"/>
</dbReference>
<evidence type="ECO:0000259" key="8">
    <source>
        <dbReference type="PROSITE" id="PS52004"/>
    </source>
</evidence>
<dbReference type="SMART" id="SM00827">
    <property type="entry name" value="PKS_AT"/>
    <property type="match status" value="1"/>
</dbReference>
<evidence type="ECO:0000259" key="7">
    <source>
        <dbReference type="PROSITE" id="PS50075"/>
    </source>
</evidence>
<keyword evidence="4" id="KW-0511">Multifunctional enzyme</keyword>
<feature type="domain" description="PKS/mFAS DH" evidence="9">
    <location>
        <begin position="913"/>
        <end position="1207"/>
    </location>
</feature>
<keyword evidence="2" id="KW-0597">Phosphoprotein</keyword>
<evidence type="ECO:0000256" key="3">
    <source>
        <dbReference type="ARBA" id="ARBA00022679"/>
    </source>
</evidence>
<dbReference type="InterPro" id="IPR014030">
    <property type="entry name" value="Ketoacyl_synth_N"/>
</dbReference>
<feature type="region of interest" description="C-terminal hotdog fold" evidence="5">
    <location>
        <begin position="1061"/>
        <end position="1207"/>
    </location>
</feature>
<dbReference type="InterPro" id="IPR014043">
    <property type="entry name" value="Acyl_transferase_dom"/>
</dbReference>
<dbReference type="InterPro" id="IPR020841">
    <property type="entry name" value="PKS_Beta-ketoAc_synthase_dom"/>
</dbReference>
<dbReference type="InterPro" id="IPR049900">
    <property type="entry name" value="PKS_mFAS_DH"/>
</dbReference>
<accession>A0A9Q9UVW6</accession>
<dbReference type="PROSITE" id="PS50075">
    <property type="entry name" value="CARRIER"/>
    <property type="match status" value="1"/>
</dbReference>
<dbReference type="InterPro" id="IPR020806">
    <property type="entry name" value="PKS_PP-bd"/>
</dbReference>
<dbReference type="InterPro" id="IPR016035">
    <property type="entry name" value="Acyl_Trfase/lysoPLipase"/>
</dbReference>
<dbReference type="InterPro" id="IPR050091">
    <property type="entry name" value="PKS_NRPS_Biosynth_Enz"/>
</dbReference>
<dbReference type="InterPro" id="IPR036736">
    <property type="entry name" value="ACP-like_sf"/>
</dbReference>
<dbReference type="SUPFAM" id="SSF47336">
    <property type="entry name" value="ACP-like"/>
    <property type="match status" value="1"/>
</dbReference>
<dbReference type="Gene3D" id="3.40.50.720">
    <property type="entry name" value="NAD(P)-binding Rossmann-like Domain"/>
    <property type="match status" value="1"/>
</dbReference>
<dbReference type="SUPFAM" id="SSF55048">
    <property type="entry name" value="Probable ACP-binding domain of malonyl-CoA ACP transacylase"/>
    <property type="match status" value="1"/>
</dbReference>